<keyword evidence="4" id="KW-0482">Metalloprotease</keyword>
<keyword evidence="5" id="KW-1185">Reference proteome</keyword>
<dbReference type="PANTHER" id="PTHR36435">
    <property type="entry name" value="SLR1288 PROTEIN"/>
    <property type="match status" value="1"/>
</dbReference>
<keyword evidence="2" id="KW-1133">Transmembrane helix</keyword>
<dbReference type="Pfam" id="PF02517">
    <property type="entry name" value="Rce1-like"/>
    <property type="match status" value="1"/>
</dbReference>
<feature type="transmembrane region" description="Helical" evidence="2">
    <location>
        <begin position="125"/>
        <end position="143"/>
    </location>
</feature>
<proteinExistence type="inferred from homology"/>
<keyword evidence="4" id="KW-0645">Protease</keyword>
<gene>
    <name evidence="4" type="ORF">INT76_02730</name>
</gene>
<feature type="transmembrane region" description="Helical" evidence="2">
    <location>
        <begin position="202"/>
        <end position="219"/>
    </location>
</feature>
<feature type="transmembrane region" description="Helical" evidence="2">
    <location>
        <begin position="155"/>
        <end position="173"/>
    </location>
</feature>
<evidence type="ECO:0000256" key="1">
    <source>
        <dbReference type="ARBA" id="ARBA00009067"/>
    </source>
</evidence>
<keyword evidence="4" id="KW-0378">Hydrolase</keyword>
<accession>A0ABX7YNM7</accession>
<feature type="transmembrane region" description="Helical" evidence="2">
    <location>
        <begin position="82"/>
        <end position="105"/>
    </location>
</feature>
<name>A0ABX7YNM7_9STRE</name>
<evidence type="ECO:0000256" key="2">
    <source>
        <dbReference type="SAM" id="Phobius"/>
    </source>
</evidence>
<feature type="transmembrane region" description="Helical" evidence="2">
    <location>
        <begin position="12"/>
        <end position="35"/>
    </location>
</feature>
<protein>
    <submittedName>
        <fullName evidence="4">CPBP family intramembrane metalloprotease</fullName>
    </submittedName>
</protein>
<dbReference type="EMBL" id="CP073084">
    <property type="protein sequence ID" value="QUE54819.1"/>
    <property type="molecule type" value="Genomic_DNA"/>
</dbReference>
<keyword evidence="2" id="KW-0472">Membrane</keyword>
<reference evidence="4 5" key="1">
    <citation type="submission" date="2021-04" db="EMBL/GenBank/DDBJ databases">
        <title>Complete genome sequence of a novel Streptococcus species.</title>
        <authorList>
            <person name="Teng J.L.L."/>
        </authorList>
    </citation>
    <scope>NUCLEOTIDE SEQUENCE [LARGE SCALE GENOMIC DNA]</scope>
    <source>
        <strain evidence="4 5">HKU75</strain>
    </source>
</reference>
<dbReference type="InterPro" id="IPR003675">
    <property type="entry name" value="Rce1/LyrA-like_dom"/>
</dbReference>
<feature type="domain" description="CAAX prenyl protease 2/Lysostaphin resistance protein A-like" evidence="3">
    <location>
        <begin position="122"/>
        <end position="212"/>
    </location>
</feature>
<feature type="transmembrane region" description="Helical" evidence="2">
    <location>
        <begin position="41"/>
        <end position="62"/>
    </location>
</feature>
<comment type="similarity">
    <text evidence="1">Belongs to the UPF0177 family.</text>
</comment>
<dbReference type="Proteomes" id="UP000677616">
    <property type="component" value="Chromosome"/>
</dbReference>
<evidence type="ECO:0000259" key="3">
    <source>
        <dbReference type="Pfam" id="PF02517"/>
    </source>
</evidence>
<evidence type="ECO:0000313" key="5">
    <source>
        <dbReference type="Proteomes" id="UP000677616"/>
    </source>
</evidence>
<dbReference type="PANTHER" id="PTHR36435:SF1">
    <property type="entry name" value="CAAX AMINO TERMINAL PROTEASE FAMILY PROTEIN"/>
    <property type="match status" value="1"/>
</dbReference>
<dbReference type="InterPro" id="IPR052710">
    <property type="entry name" value="CAAX_protease"/>
</dbReference>
<dbReference type="RefSeq" id="WP_212571934.1">
    <property type="nucleotide sequence ID" value="NZ_CP073084.1"/>
</dbReference>
<dbReference type="GO" id="GO:0008237">
    <property type="term" value="F:metallopeptidase activity"/>
    <property type="evidence" value="ECO:0007669"/>
    <property type="project" value="UniProtKB-KW"/>
</dbReference>
<evidence type="ECO:0000313" key="4">
    <source>
        <dbReference type="EMBL" id="QUE54819.1"/>
    </source>
</evidence>
<keyword evidence="2" id="KW-0812">Transmembrane</keyword>
<organism evidence="4 5">
    <name type="scientific">Streptococcus oriscaviae</name>
    <dbReference type="NCBI Taxonomy" id="2781599"/>
    <lineage>
        <taxon>Bacteria</taxon>
        <taxon>Bacillati</taxon>
        <taxon>Bacillota</taxon>
        <taxon>Bacilli</taxon>
        <taxon>Lactobacillales</taxon>
        <taxon>Streptococcaceae</taxon>
        <taxon>Streptococcus</taxon>
    </lineage>
</organism>
<sequence length="220" mass="23798">MIQVEKQSKKKQAVIYFLQAVGILLVEQLILLPFMVGGSSLLKTLLACLVLPALTIAGIWIAKKVNLLAPKGSLRGGEAAKYLGLGFLATYLVKMIGGVLLFIQYGLEGNTLNQEVLDSLPLSPIVLFLITVFVAPVIEELVLRGYIMGKVFGEKSWLGLVVSSILFGLIHVPTDLGSWVIYGGMGLVLGIVYRMSGKLEYAIGLHFLNNLLGAIIMLLI</sequence>